<evidence type="ECO:0000313" key="1">
    <source>
        <dbReference type="EMBL" id="GFH06279.1"/>
    </source>
</evidence>
<dbReference type="AlphaFoldDB" id="A0A699YJZ5"/>
<dbReference type="Proteomes" id="UP000485058">
    <property type="component" value="Unassembled WGS sequence"/>
</dbReference>
<evidence type="ECO:0000313" key="2">
    <source>
        <dbReference type="Proteomes" id="UP000485058"/>
    </source>
</evidence>
<sequence length="172" mass="18267">MALAHVASAFLKPCALRDTVSRCKYPHRRSLHRARASSLPTVPYEVNEVAGSQAQTVASFSLDQQLDGTAMAINTFLDKVSEWGQQYRGTVDVAGLSASLSAAVHTVVSPVEVFSPNTPLLNVAFIVCCGLFGLGACAFYPAAGTAGHCGRGVEVVGLTEQEQEEVVELRQD</sequence>
<organism evidence="1 2">
    <name type="scientific">Haematococcus lacustris</name>
    <name type="common">Green alga</name>
    <name type="synonym">Haematococcus pluvialis</name>
    <dbReference type="NCBI Taxonomy" id="44745"/>
    <lineage>
        <taxon>Eukaryota</taxon>
        <taxon>Viridiplantae</taxon>
        <taxon>Chlorophyta</taxon>
        <taxon>core chlorophytes</taxon>
        <taxon>Chlorophyceae</taxon>
        <taxon>CS clade</taxon>
        <taxon>Chlamydomonadales</taxon>
        <taxon>Haematococcaceae</taxon>
        <taxon>Haematococcus</taxon>
    </lineage>
</organism>
<accession>A0A699YJZ5</accession>
<dbReference type="EMBL" id="BLLF01000031">
    <property type="protein sequence ID" value="GFH06279.1"/>
    <property type="molecule type" value="Genomic_DNA"/>
</dbReference>
<reference evidence="1 2" key="1">
    <citation type="submission" date="2020-02" db="EMBL/GenBank/DDBJ databases">
        <title>Draft genome sequence of Haematococcus lacustris strain NIES-144.</title>
        <authorList>
            <person name="Morimoto D."/>
            <person name="Nakagawa S."/>
            <person name="Yoshida T."/>
            <person name="Sawayama S."/>
        </authorList>
    </citation>
    <scope>NUCLEOTIDE SEQUENCE [LARGE SCALE GENOMIC DNA]</scope>
    <source>
        <strain evidence="1 2">NIES-144</strain>
    </source>
</reference>
<keyword evidence="2" id="KW-1185">Reference proteome</keyword>
<gene>
    <name evidence="1" type="ORF">HaLaN_00884</name>
</gene>
<protein>
    <submittedName>
        <fullName evidence="1">Uncharacterized protein</fullName>
    </submittedName>
</protein>
<name>A0A699YJZ5_HAELA</name>
<proteinExistence type="predicted"/>
<comment type="caution">
    <text evidence="1">The sequence shown here is derived from an EMBL/GenBank/DDBJ whole genome shotgun (WGS) entry which is preliminary data.</text>
</comment>